<keyword evidence="7" id="KW-0560">Oxidoreductase</keyword>
<dbReference type="GO" id="GO:0050584">
    <property type="term" value="F:linoleate 11-lipoxygenase activity"/>
    <property type="evidence" value="ECO:0007669"/>
    <property type="project" value="UniProtKB-EC"/>
</dbReference>
<dbReference type="InterPro" id="IPR036226">
    <property type="entry name" value="LipOase_C_sf"/>
</dbReference>
<evidence type="ECO:0000256" key="1">
    <source>
        <dbReference type="ARBA" id="ARBA00000366"/>
    </source>
</evidence>
<dbReference type="GO" id="GO:0046872">
    <property type="term" value="F:metal ion binding"/>
    <property type="evidence" value="ECO:0007669"/>
    <property type="project" value="UniProtKB-KW"/>
</dbReference>
<evidence type="ECO:0000256" key="2">
    <source>
        <dbReference type="ARBA" id="ARBA00001936"/>
    </source>
</evidence>
<dbReference type="GO" id="GO:0034440">
    <property type="term" value="P:lipid oxidation"/>
    <property type="evidence" value="ECO:0007669"/>
    <property type="project" value="InterPro"/>
</dbReference>
<dbReference type="PANTHER" id="PTHR11771">
    <property type="entry name" value="LIPOXYGENASE"/>
    <property type="match status" value="1"/>
</dbReference>
<evidence type="ECO:0000256" key="3">
    <source>
        <dbReference type="ARBA" id="ARBA00013178"/>
    </source>
</evidence>
<dbReference type="PROSITE" id="PS51393">
    <property type="entry name" value="LIPOXYGENASE_3"/>
    <property type="match status" value="1"/>
</dbReference>
<evidence type="ECO:0000313" key="10">
    <source>
        <dbReference type="EMBL" id="TRX98787.1"/>
    </source>
</evidence>
<dbReference type="InterPro" id="IPR013819">
    <property type="entry name" value="LipOase_C"/>
</dbReference>
<sequence>MYTCQCRTDLVVPTINGTHKVEPRVRPQSGPRQSPSPADFLCYPRLLMTAKASTHPDTDWQPLKLSPIVQNLITYEERICMHSRQNMTGIVRPSQETSHEIMLCLEQWIGESRTNETMKSAVSTLLLAGAVRAAPAPSTNNNQPQPYSVPNLINLVPRTLEINDKRKGWLYGTFPFGVAPYPTGPLADPYLANEIAGWRAPVFELGAIIVQETAKAVEGVIAAGNFSTLDDYSKVYDNQWTTSLPGGPLPGMLTNHTDDRTFSMMRLSSIPYRIRRVQRDDSLLFPLDEELSKSISGHSLEDLHAQGRLFSQNFVEMKDQEATTAYGAGCQAYFYIDDAGDFLPLAIKLVVKGREDSALVYTPKDLRDEWLFAKMTINANDGWHSTWGHTTMSHSAAEAPYLAAIRTLSDSHPIMALLHRIENTPWGVRPNLQDSLVNGSMDTGPKYYPWTADAARTWANTVYSTGETSNFSSNYFYTSLRNRGLIDYKYGPALKSFPYYEDGSVIVNAYEEVMKSFINSYYKDDRAVANDRELQAWLKETGPAQVHDFPKKIQTKKDIIDILTHFAFLNSIVHAIMSGNGNQLDIMALPFTTAGWQKPIPSKKGVVTDIMEWMPTPEGAAWQVATYAAGNRASWKNTNMTIAYMFDQPELLSRLNKESKDAAEKFKSDMLDLSAKWRARGFDENGLDRGMPYVWNVLDPLWAIFWSVV</sequence>
<evidence type="ECO:0000313" key="11">
    <source>
        <dbReference type="Proteomes" id="UP000319160"/>
    </source>
</evidence>
<name>A0A553IF21_9PEZI</name>
<evidence type="ECO:0000256" key="6">
    <source>
        <dbReference type="ARBA" id="ARBA00022964"/>
    </source>
</evidence>
<comment type="caution">
    <text evidence="10">The sequence shown here is derived from an EMBL/GenBank/DDBJ whole genome shotgun (WGS) entry which is preliminary data.</text>
</comment>
<comment type="catalytic activity">
    <reaction evidence="1">
        <text>(9Z,12Z)-octadecadienoate + O2 = (11S)-hydroperoxy-(9Z,12Z)-octadecadienoate</text>
        <dbReference type="Rhea" id="RHEA:18993"/>
        <dbReference type="ChEBI" id="CHEBI:15379"/>
        <dbReference type="ChEBI" id="CHEBI:30245"/>
        <dbReference type="ChEBI" id="CHEBI:57467"/>
        <dbReference type="EC" id="1.13.11.45"/>
    </reaction>
</comment>
<evidence type="ECO:0000256" key="8">
    <source>
        <dbReference type="ARBA" id="ARBA00023211"/>
    </source>
</evidence>
<feature type="domain" description="Lipoxygenase" evidence="9">
    <location>
        <begin position="143"/>
        <end position="709"/>
    </location>
</feature>
<dbReference type="EC" id="1.13.11.45" evidence="3"/>
<protein>
    <recommendedName>
        <fullName evidence="4">Manganese lipoxygenase</fullName>
        <ecNumber evidence="3">1.13.11.45</ecNumber>
    </recommendedName>
</protein>
<dbReference type="InterPro" id="IPR000907">
    <property type="entry name" value="LipOase"/>
</dbReference>
<dbReference type="Proteomes" id="UP000319160">
    <property type="component" value="Unassembled WGS sequence"/>
</dbReference>
<dbReference type="STRING" id="2512241.A0A553IF21"/>
<evidence type="ECO:0000256" key="4">
    <source>
        <dbReference type="ARBA" id="ARBA00021175"/>
    </source>
</evidence>
<evidence type="ECO:0000256" key="7">
    <source>
        <dbReference type="ARBA" id="ARBA00023002"/>
    </source>
</evidence>
<dbReference type="Pfam" id="PF00305">
    <property type="entry name" value="Lipoxygenase"/>
    <property type="match status" value="1"/>
</dbReference>
<accession>A0A553IF21</accession>
<evidence type="ECO:0000259" key="9">
    <source>
        <dbReference type="PROSITE" id="PS51393"/>
    </source>
</evidence>
<keyword evidence="6" id="KW-0223">Dioxygenase</keyword>
<dbReference type="OrthoDB" id="407298at2759"/>
<dbReference type="AlphaFoldDB" id="A0A553IF21"/>
<keyword evidence="5" id="KW-0479">Metal-binding</keyword>
<keyword evidence="8" id="KW-0464">Manganese</keyword>
<evidence type="ECO:0000256" key="5">
    <source>
        <dbReference type="ARBA" id="ARBA00022723"/>
    </source>
</evidence>
<dbReference type="Gene3D" id="1.20.245.10">
    <property type="entry name" value="Lipoxygenase-1, Domain 5"/>
    <property type="match status" value="1"/>
</dbReference>
<reference evidence="11" key="1">
    <citation type="submission" date="2019-06" db="EMBL/GenBank/DDBJ databases">
        <title>Draft genome sequence of the griseofulvin-producing fungus Xylaria cubensis strain G536.</title>
        <authorList>
            <person name="Mead M.E."/>
            <person name="Raja H.A."/>
            <person name="Steenwyk J.L."/>
            <person name="Knowles S.L."/>
            <person name="Oberlies N.H."/>
            <person name="Rokas A."/>
        </authorList>
    </citation>
    <scope>NUCLEOTIDE SEQUENCE [LARGE SCALE GENOMIC DNA]</scope>
    <source>
        <strain evidence="11">G536</strain>
    </source>
</reference>
<keyword evidence="11" id="KW-1185">Reference proteome</keyword>
<dbReference type="EMBL" id="VFLP01000001">
    <property type="protein sequence ID" value="TRX98787.1"/>
    <property type="molecule type" value="Genomic_DNA"/>
</dbReference>
<dbReference type="GO" id="GO:0043651">
    <property type="term" value="P:linoleic acid metabolic process"/>
    <property type="evidence" value="ECO:0007669"/>
    <property type="project" value="UniProtKB-ARBA"/>
</dbReference>
<organism evidence="10 11">
    <name type="scientific">Xylaria flabelliformis</name>
    <dbReference type="NCBI Taxonomy" id="2512241"/>
    <lineage>
        <taxon>Eukaryota</taxon>
        <taxon>Fungi</taxon>
        <taxon>Dikarya</taxon>
        <taxon>Ascomycota</taxon>
        <taxon>Pezizomycotina</taxon>
        <taxon>Sordariomycetes</taxon>
        <taxon>Xylariomycetidae</taxon>
        <taxon>Xylariales</taxon>
        <taxon>Xylariaceae</taxon>
        <taxon>Xylaria</taxon>
    </lineage>
</organism>
<dbReference type="SUPFAM" id="SSF48484">
    <property type="entry name" value="Lipoxigenase"/>
    <property type="match status" value="1"/>
</dbReference>
<proteinExistence type="predicted"/>
<comment type="cofactor">
    <cofactor evidence="2">
        <name>Mn(2+)</name>
        <dbReference type="ChEBI" id="CHEBI:29035"/>
    </cofactor>
</comment>
<dbReference type="Gene3D" id="3.10.450.60">
    <property type="match status" value="1"/>
</dbReference>
<gene>
    <name evidence="10" type="ORF">FHL15_000129</name>
</gene>